<evidence type="ECO:0000313" key="3">
    <source>
        <dbReference type="Proteomes" id="UP000269019"/>
    </source>
</evidence>
<dbReference type="AlphaFoldDB" id="A0A3G6J7K5"/>
<keyword evidence="3" id="KW-1185">Reference proteome</keyword>
<evidence type="ECO:0000256" key="1">
    <source>
        <dbReference type="SAM" id="Phobius"/>
    </source>
</evidence>
<keyword evidence="1" id="KW-1133">Transmembrane helix</keyword>
<name>A0A3G6J7K5_9CORY</name>
<keyword evidence="1" id="KW-0472">Membrane</keyword>
<protein>
    <submittedName>
        <fullName evidence="2">Uncharacterized protein</fullName>
    </submittedName>
</protein>
<accession>A0A3G6J7K5</accession>
<dbReference type="KEGG" id="ccho:CCHOA_06805"/>
<sequence length="82" mass="9115">MRVQVWALLALVAAVTLLFRVTRRRHRKISRIVMGVAAGALVAVAVVFVVGVPRWSVLRELLHPKHTPVEQQWSASLPQAAE</sequence>
<keyword evidence="1" id="KW-0812">Transmembrane</keyword>
<dbReference type="RefSeq" id="WP_123928258.1">
    <property type="nucleotide sequence ID" value="NZ_CP033896.1"/>
</dbReference>
<organism evidence="2 3">
    <name type="scientific">Corynebacterium choanae</name>
    <dbReference type="NCBI Taxonomy" id="1862358"/>
    <lineage>
        <taxon>Bacteria</taxon>
        <taxon>Bacillati</taxon>
        <taxon>Actinomycetota</taxon>
        <taxon>Actinomycetes</taxon>
        <taxon>Mycobacteriales</taxon>
        <taxon>Corynebacteriaceae</taxon>
        <taxon>Corynebacterium</taxon>
    </lineage>
</organism>
<reference evidence="2 3" key="1">
    <citation type="submission" date="2018-11" db="EMBL/GenBank/DDBJ databases">
        <authorList>
            <person name="Kleinhagauer T."/>
            <person name="Glaeser S.P."/>
            <person name="Spergser J."/>
            <person name="Ruckert C."/>
            <person name="Kaempfer P."/>
            <person name="Busse H.-J."/>
        </authorList>
    </citation>
    <scope>NUCLEOTIDE SEQUENCE [LARGE SCALE GENOMIC DNA]</scope>
    <source>
        <strain evidence="2 3">200CH</strain>
    </source>
</reference>
<dbReference type="EMBL" id="CP033896">
    <property type="protein sequence ID" value="AZA13753.1"/>
    <property type="molecule type" value="Genomic_DNA"/>
</dbReference>
<evidence type="ECO:0000313" key="2">
    <source>
        <dbReference type="EMBL" id="AZA13753.1"/>
    </source>
</evidence>
<feature type="transmembrane region" description="Helical" evidence="1">
    <location>
        <begin position="6"/>
        <end position="22"/>
    </location>
</feature>
<dbReference type="Proteomes" id="UP000269019">
    <property type="component" value="Chromosome"/>
</dbReference>
<feature type="transmembrane region" description="Helical" evidence="1">
    <location>
        <begin position="29"/>
        <end position="52"/>
    </location>
</feature>
<proteinExistence type="predicted"/>
<gene>
    <name evidence="2" type="ORF">CCHOA_06805</name>
</gene>